<evidence type="ECO:0000313" key="1">
    <source>
        <dbReference type="EMBL" id="KAK6150866.1"/>
    </source>
</evidence>
<name>A0ABR0WV88_REHGL</name>
<sequence length="301" mass="33809">MQGDRSLMGDVVRATSRCLERPIAVNIDHSLEKQRDFEPTCHVKRHLVAATQRHVITHVASIFATSLSISFLISHITTHGQIDISSKESFILVSIKFIGKQRFMTQIACKKARRDSRMHLSGGGWMAWWSMAIDISALKALKVSNKLLFTRSRIGVAIAQLPGERKELIFGKVFKCGEDKERRLILVEGKKPPSPKTHLWRLLLHGTFSAYFELVFGANLWHACLGKTSFIGKEGFGIFNDGMDKTSIKLACFILLSWPPPLISFMAFHRSSLLLRKAIGSTRTAAVVHPETFKVAPERTQ</sequence>
<evidence type="ECO:0000313" key="2">
    <source>
        <dbReference type="Proteomes" id="UP001318860"/>
    </source>
</evidence>
<dbReference type="Proteomes" id="UP001318860">
    <property type="component" value="Unassembled WGS sequence"/>
</dbReference>
<keyword evidence="2" id="KW-1185">Reference proteome</keyword>
<reference evidence="1 2" key="1">
    <citation type="journal article" date="2021" name="Comput. Struct. Biotechnol. J.">
        <title>De novo genome assembly of the potent medicinal plant Rehmannia glutinosa using nanopore technology.</title>
        <authorList>
            <person name="Ma L."/>
            <person name="Dong C."/>
            <person name="Song C."/>
            <person name="Wang X."/>
            <person name="Zheng X."/>
            <person name="Niu Y."/>
            <person name="Chen S."/>
            <person name="Feng W."/>
        </authorList>
    </citation>
    <scope>NUCLEOTIDE SEQUENCE [LARGE SCALE GENOMIC DNA]</scope>
    <source>
        <strain evidence="1">DH-2019</strain>
    </source>
</reference>
<organism evidence="1 2">
    <name type="scientific">Rehmannia glutinosa</name>
    <name type="common">Chinese foxglove</name>
    <dbReference type="NCBI Taxonomy" id="99300"/>
    <lineage>
        <taxon>Eukaryota</taxon>
        <taxon>Viridiplantae</taxon>
        <taxon>Streptophyta</taxon>
        <taxon>Embryophyta</taxon>
        <taxon>Tracheophyta</taxon>
        <taxon>Spermatophyta</taxon>
        <taxon>Magnoliopsida</taxon>
        <taxon>eudicotyledons</taxon>
        <taxon>Gunneridae</taxon>
        <taxon>Pentapetalae</taxon>
        <taxon>asterids</taxon>
        <taxon>lamiids</taxon>
        <taxon>Lamiales</taxon>
        <taxon>Orobanchaceae</taxon>
        <taxon>Rehmannieae</taxon>
        <taxon>Rehmannia</taxon>
    </lineage>
</organism>
<dbReference type="EMBL" id="JABTTQ020000008">
    <property type="protein sequence ID" value="KAK6150866.1"/>
    <property type="molecule type" value="Genomic_DNA"/>
</dbReference>
<comment type="caution">
    <text evidence="1">The sequence shown here is derived from an EMBL/GenBank/DDBJ whole genome shotgun (WGS) entry which is preliminary data.</text>
</comment>
<proteinExistence type="predicted"/>
<accession>A0ABR0WV88</accession>
<protein>
    <submittedName>
        <fullName evidence="1">Uncharacterized protein</fullName>
    </submittedName>
</protein>
<gene>
    <name evidence="1" type="ORF">DH2020_015798</name>
</gene>